<evidence type="ECO:0000313" key="2">
    <source>
        <dbReference type="Proteomes" id="UP000197065"/>
    </source>
</evidence>
<organism evidence="1 2">
    <name type="scientific">Arboricoccus pini</name>
    <dbReference type="NCBI Taxonomy" id="1963835"/>
    <lineage>
        <taxon>Bacteria</taxon>
        <taxon>Pseudomonadati</taxon>
        <taxon>Pseudomonadota</taxon>
        <taxon>Alphaproteobacteria</taxon>
        <taxon>Geminicoccales</taxon>
        <taxon>Geminicoccaceae</taxon>
        <taxon>Arboricoccus</taxon>
    </lineage>
</organism>
<protein>
    <submittedName>
        <fullName evidence="1">Uncharacterized protein</fullName>
    </submittedName>
</protein>
<gene>
    <name evidence="1" type="ORF">SAMN07250955_105102</name>
</gene>
<evidence type="ECO:0000313" key="1">
    <source>
        <dbReference type="EMBL" id="SNB66418.1"/>
    </source>
</evidence>
<keyword evidence="2" id="KW-1185">Reference proteome</keyword>
<proteinExistence type="predicted"/>
<dbReference type="Proteomes" id="UP000197065">
    <property type="component" value="Unassembled WGS sequence"/>
</dbReference>
<reference evidence="1 2" key="1">
    <citation type="submission" date="2017-06" db="EMBL/GenBank/DDBJ databases">
        <authorList>
            <person name="Kim H.J."/>
            <person name="Triplett B.A."/>
        </authorList>
    </citation>
    <scope>NUCLEOTIDE SEQUENCE [LARGE SCALE GENOMIC DNA]</scope>
    <source>
        <strain evidence="1 2">B29T1</strain>
    </source>
</reference>
<name>A0A212R3M1_9PROT</name>
<accession>A0A212R3M1</accession>
<dbReference type="AlphaFoldDB" id="A0A212R3M1"/>
<sequence>MAYAARNLSCPLYVNGRTLWHCRMCDRSTTVVTTGYLNETVSIAPH</sequence>
<dbReference type="EMBL" id="FYEH01000005">
    <property type="protein sequence ID" value="SNB66418.1"/>
    <property type="molecule type" value="Genomic_DNA"/>
</dbReference>